<dbReference type="FunFam" id="2.30.180.10:FF:000032">
    <property type="entry name" value="Fasciclin domain-containing protein, putative"/>
    <property type="match status" value="1"/>
</dbReference>
<proteinExistence type="predicted"/>
<keyword evidence="2" id="KW-0732">Signal</keyword>
<feature type="region of interest" description="Disordered" evidence="1">
    <location>
        <begin position="308"/>
        <end position="354"/>
    </location>
</feature>
<feature type="compositionally biased region" description="Low complexity" evidence="1">
    <location>
        <begin position="308"/>
        <end position="322"/>
    </location>
</feature>
<protein>
    <submittedName>
        <fullName evidence="4">FAS1 domain-containing protein</fullName>
    </submittedName>
</protein>
<feature type="compositionally biased region" description="Polar residues" evidence="1">
    <location>
        <begin position="323"/>
        <end position="343"/>
    </location>
</feature>
<gene>
    <name evidence="4" type="ORF">B0J11DRAFT_42355</name>
</gene>
<dbReference type="InterPro" id="IPR000782">
    <property type="entry name" value="FAS1_domain"/>
</dbReference>
<evidence type="ECO:0000256" key="1">
    <source>
        <dbReference type="SAM" id="MobiDB-lite"/>
    </source>
</evidence>
<dbReference type="EMBL" id="JAGMWT010000001">
    <property type="protein sequence ID" value="KAH7139394.1"/>
    <property type="molecule type" value="Genomic_DNA"/>
</dbReference>
<name>A0A9P9ELR2_9PLEO</name>
<dbReference type="SMART" id="SM00554">
    <property type="entry name" value="FAS1"/>
    <property type="match status" value="2"/>
</dbReference>
<feature type="chain" id="PRO_5040414542" evidence="2">
    <location>
        <begin position="18"/>
        <end position="388"/>
    </location>
</feature>
<dbReference type="Proteomes" id="UP000700596">
    <property type="component" value="Unassembled WGS sequence"/>
</dbReference>
<evidence type="ECO:0000313" key="5">
    <source>
        <dbReference type="Proteomes" id="UP000700596"/>
    </source>
</evidence>
<dbReference type="Gene3D" id="2.30.180.10">
    <property type="entry name" value="FAS1 domain"/>
    <property type="match status" value="2"/>
</dbReference>
<sequence>MQFKNLPLLALASLATAQEGGNQTQGLNQTLASQPNLSNLTQFLNLNPALIGALAQANNITILAPSDQAFARIANSSAFRALGTNPEALAALLTYHVLNGTYRASDITNTSAFVPTLLQNSSFSNVTGGQRVEAVRLGNQTVFYSGLLQNSTVTQANLNFTGGVIHVVDNLLTLPVSVSDTALAAGLTSLRGGLNQTNLTSTVNNLRDVTIFAPSNQAFQNVGSGLNIAPQDISNILQYHVINGTVGYSSGLRNGTSLRTVGGKNLTITIRNGTVFVNAARVITPNVLVANGVVHVIDQLLDPNNSTGPAANATTGAPAVPGSSVSNAPFTSGQPTPSTTINPTGGAGAASSTIARTTGSTAGAMPMKTGAVGAAALFGAAGALFAGF</sequence>
<evidence type="ECO:0000256" key="2">
    <source>
        <dbReference type="SAM" id="SignalP"/>
    </source>
</evidence>
<comment type="caution">
    <text evidence="4">The sequence shown here is derived from an EMBL/GenBank/DDBJ whole genome shotgun (WGS) entry which is preliminary data.</text>
</comment>
<dbReference type="OrthoDB" id="286301at2759"/>
<reference evidence="4" key="1">
    <citation type="journal article" date="2021" name="Nat. Commun.">
        <title>Genetic determinants of endophytism in the Arabidopsis root mycobiome.</title>
        <authorList>
            <person name="Mesny F."/>
            <person name="Miyauchi S."/>
            <person name="Thiergart T."/>
            <person name="Pickel B."/>
            <person name="Atanasova L."/>
            <person name="Karlsson M."/>
            <person name="Huettel B."/>
            <person name="Barry K.W."/>
            <person name="Haridas S."/>
            <person name="Chen C."/>
            <person name="Bauer D."/>
            <person name="Andreopoulos W."/>
            <person name="Pangilinan J."/>
            <person name="LaButti K."/>
            <person name="Riley R."/>
            <person name="Lipzen A."/>
            <person name="Clum A."/>
            <person name="Drula E."/>
            <person name="Henrissat B."/>
            <person name="Kohler A."/>
            <person name="Grigoriev I.V."/>
            <person name="Martin F.M."/>
            <person name="Hacquard S."/>
        </authorList>
    </citation>
    <scope>NUCLEOTIDE SEQUENCE</scope>
    <source>
        <strain evidence="4">MPI-CAGE-CH-0243</strain>
    </source>
</reference>
<dbReference type="SUPFAM" id="SSF82153">
    <property type="entry name" value="FAS1 domain"/>
    <property type="match status" value="2"/>
</dbReference>
<dbReference type="Pfam" id="PF02469">
    <property type="entry name" value="Fasciclin"/>
    <property type="match status" value="2"/>
</dbReference>
<dbReference type="InterPro" id="IPR050904">
    <property type="entry name" value="Adhesion/Biosynth-related"/>
</dbReference>
<organism evidence="4 5">
    <name type="scientific">Dendryphion nanum</name>
    <dbReference type="NCBI Taxonomy" id="256645"/>
    <lineage>
        <taxon>Eukaryota</taxon>
        <taxon>Fungi</taxon>
        <taxon>Dikarya</taxon>
        <taxon>Ascomycota</taxon>
        <taxon>Pezizomycotina</taxon>
        <taxon>Dothideomycetes</taxon>
        <taxon>Pleosporomycetidae</taxon>
        <taxon>Pleosporales</taxon>
        <taxon>Torulaceae</taxon>
        <taxon>Dendryphion</taxon>
    </lineage>
</organism>
<feature type="signal peptide" evidence="2">
    <location>
        <begin position="1"/>
        <end position="17"/>
    </location>
</feature>
<dbReference type="PROSITE" id="PS50213">
    <property type="entry name" value="FAS1"/>
    <property type="match status" value="2"/>
</dbReference>
<keyword evidence="5" id="KW-1185">Reference proteome</keyword>
<dbReference type="GO" id="GO:0000329">
    <property type="term" value="C:fungal-type vacuole membrane"/>
    <property type="evidence" value="ECO:0007669"/>
    <property type="project" value="TreeGrafter"/>
</dbReference>
<dbReference type="GO" id="GO:0016236">
    <property type="term" value="P:macroautophagy"/>
    <property type="evidence" value="ECO:0007669"/>
    <property type="project" value="TreeGrafter"/>
</dbReference>
<dbReference type="InterPro" id="IPR036378">
    <property type="entry name" value="FAS1_dom_sf"/>
</dbReference>
<dbReference type="AlphaFoldDB" id="A0A9P9ELR2"/>
<evidence type="ECO:0000313" key="4">
    <source>
        <dbReference type="EMBL" id="KAH7139394.1"/>
    </source>
</evidence>
<accession>A0A9P9ELR2</accession>
<dbReference type="PANTHER" id="PTHR10900:SF77">
    <property type="entry name" value="FI19380P1"/>
    <property type="match status" value="1"/>
</dbReference>
<evidence type="ECO:0000259" key="3">
    <source>
        <dbReference type="PROSITE" id="PS50213"/>
    </source>
</evidence>
<dbReference type="PANTHER" id="PTHR10900">
    <property type="entry name" value="PERIOSTIN-RELATED"/>
    <property type="match status" value="1"/>
</dbReference>
<feature type="domain" description="FAS1" evidence="3">
    <location>
        <begin position="24"/>
        <end position="172"/>
    </location>
</feature>
<feature type="domain" description="FAS1" evidence="3">
    <location>
        <begin position="168"/>
        <end position="301"/>
    </location>
</feature>